<dbReference type="InterPro" id="IPR012156">
    <property type="entry name" value="Cold_shock_CspA"/>
</dbReference>
<dbReference type="InterPro" id="IPR002059">
    <property type="entry name" value="CSP_DNA-bd"/>
</dbReference>
<evidence type="ECO:0000256" key="2">
    <source>
        <dbReference type="ARBA" id="ARBA00022490"/>
    </source>
</evidence>
<evidence type="ECO:0000313" key="6">
    <source>
        <dbReference type="Proteomes" id="UP000198583"/>
    </source>
</evidence>
<evidence type="ECO:0000313" key="5">
    <source>
        <dbReference type="EMBL" id="SFR26061.1"/>
    </source>
</evidence>
<accession>A0A1I6F7U9</accession>
<comment type="subcellular location">
    <subcellularLocation>
        <location evidence="1 3">Cytoplasm</location>
    </subcellularLocation>
</comment>
<sequence>MTRGTVKWFNGSKGFGFIAPEGGGPDLFVHQSEVQGYDHHGIPDNQAVEFEVGEGQKGPQARSVRLV</sequence>
<dbReference type="PRINTS" id="PR00050">
    <property type="entry name" value="COLDSHOCK"/>
</dbReference>
<dbReference type="SMART" id="SM00357">
    <property type="entry name" value="CSP"/>
    <property type="match status" value="1"/>
</dbReference>
<protein>
    <submittedName>
        <fullName evidence="5">Cold shock protein (Beta-ribbon, CspA family)</fullName>
    </submittedName>
</protein>
<feature type="domain" description="CSD" evidence="4">
    <location>
        <begin position="1"/>
        <end position="66"/>
    </location>
</feature>
<dbReference type="CDD" id="cd04458">
    <property type="entry name" value="CSP_CDS"/>
    <property type="match status" value="1"/>
</dbReference>
<dbReference type="Proteomes" id="UP000198583">
    <property type="component" value="Unassembled WGS sequence"/>
</dbReference>
<dbReference type="Pfam" id="PF00313">
    <property type="entry name" value="CSD"/>
    <property type="match status" value="1"/>
</dbReference>
<dbReference type="RefSeq" id="WP_093601844.1">
    <property type="nucleotide sequence ID" value="NZ_FOYL01000009.1"/>
</dbReference>
<dbReference type="EMBL" id="FOYL01000009">
    <property type="protein sequence ID" value="SFR26061.1"/>
    <property type="molecule type" value="Genomic_DNA"/>
</dbReference>
<keyword evidence="6" id="KW-1185">Reference proteome</keyword>
<dbReference type="SUPFAM" id="SSF50249">
    <property type="entry name" value="Nucleic acid-binding proteins"/>
    <property type="match status" value="1"/>
</dbReference>
<name>A0A1I6F7U9_9PSEU</name>
<evidence type="ECO:0000256" key="1">
    <source>
        <dbReference type="ARBA" id="ARBA00004496"/>
    </source>
</evidence>
<dbReference type="PROSITE" id="PS00352">
    <property type="entry name" value="CSD_1"/>
    <property type="match status" value="1"/>
</dbReference>
<dbReference type="InterPro" id="IPR011129">
    <property type="entry name" value="CSD"/>
</dbReference>
<dbReference type="PROSITE" id="PS51857">
    <property type="entry name" value="CSD_2"/>
    <property type="match status" value="1"/>
</dbReference>
<dbReference type="InterPro" id="IPR012340">
    <property type="entry name" value="NA-bd_OB-fold"/>
</dbReference>
<reference evidence="6" key="1">
    <citation type="submission" date="2016-10" db="EMBL/GenBank/DDBJ databases">
        <authorList>
            <person name="Varghese N."/>
            <person name="Submissions S."/>
        </authorList>
    </citation>
    <scope>NUCLEOTIDE SEQUENCE [LARGE SCALE GENOMIC DNA]</scope>
    <source>
        <strain evidence="6">DSM 44232</strain>
    </source>
</reference>
<dbReference type="InterPro" id="IPR019844">
    <property type="entry name" value="CSD_CS"/>
</dbReference>
<dbReference type="GO" id="GO:0005737">
    <property type="term" value="C:cytoplasm"/>
    <property type="evidence" value="ECO:0007669"/>
    <property type="project" value="UniProtKB-SubCell"/>
</dbReference>
<keyword evidence="2" id="KW-0963">Cytoplasm</keyword>
<dbReference type="STRING" id="84724.SAMN04488564_109212"/>
<dbReference type="InterPro" id="IPR050181">
    <property type="entry name" value="Cold_shock_domain"/>
</dbReference>
<proteinExistence type="predicted"/>
<dbReference type="OrthoDB" id="1493235at2"/>
<dbReference type="AlphaFoldDB" id="A0A1I6F7U9"/>
<dbReference type="GO" id="GO:0003676">
    <property type="term" value="F:nucleic acid binding"/>
    <property type="evidence" value="ECO:0007669"/>
    <property type="project" value="InterPro"/>
</dbReference>
<dbReference type="Gene3D" id="2.40.50.140">
    <property type="entry name" value="Nucleic acid-binding proteins"/>
    <property type="match status" value="1"/>
</dbReference>
<evidence type="ECO:0000259" key="4">
    <source>
        <dbReference type="PROSITE" id="PS51857"/>
    </source>
</evidence>
<dbReference type="PIRSF" id="PIRSF002599">
    <property type="entry name" value="Cold_shock_A"/>
    <property type="match status" value="1"/>
</dbReference>
<evidence type="ECO:0000256" key="3">
    <source>
        <dbReference type="RuleBase" id="RU000408"/>
    </source>
</evidence>
<gene>
    <name evidence="5" type="ORF">SAMN04488564_109212</name>
</gene>
<organism evidence="5 6">
    <name type="scientific">Lentzea waywayandensis</name>
    <dbReference type="NCBI Taxonomy" id="84724"/>
    <lineage>
        <taxon>Bacteria</taxon>
        <taxon>Bacillati</taxon>
        <taxon>Actinomycetota</taxon>
        <taxon>Actinomycetes</taxon>
        <taxon>Pseudonocardiales</taxon>
        <taxon>Pseudonocardiaceae</taxon>
        <taxon>Lentzea</taxon>
    </lineage>
</organism>
<dbReference type="PANTHER" id="PTHR11544">
    <property type="entry name" value="COLD SHOCK DOMAIN CONTAINING PROTEINS"/>
    <property type="match status" value="1"/>
</dbReference>